<feature type="compositionally biased region" description="Polar residues" evidence="4">
    <location>
        <begin position="332"/>
        <end position="351"/>
    </location>
</feature>
<gene>
    <name evidence="6" type="ORF">AAE3_LOCUS5681</name>
</gene>
<feature type="region of interest" description="Disordered" evidence="4">
    <location>
        <begin position="1"/>
        <end position="23"/>
    </location>
</feature>
<feature type="region of interest" description="Disordered" evidence="4">
    <location>
        <begin position="211"/>
        <end position="304"/>
    </location>
</feature>
<feature type="domain" description="HMG box" evidence="5">
    <location>
        <begin position="77"/>
        <end position="146"/>
    </location>
</feature>
<dbReference type="OrthoDB" id="6247875at2759"/>
<dbReference type="SUPFAM" id="SSF47095">
    <property type="entry name" value="HMG-box"/>
    <property type="match status" value="1"/>
</dbReference>
<evidence type="ECO:0000313" key="7">
    <source>
        <dbReference type="Proteomes" id="UP000467700"/>
    </source>
</evidence>
<protein>
    <recommendedName>
        <fullName evidence="5">HMG box domain-containing protein</fullName>
    </recommendedName>
</protein>
<proteinExistence type="predicted"/>
<keyword evidence="7" id="KW-1185">Reference proteome</keyword>
<evidence type="ECO:0000256" key="4">
    <source>
        <dbReference type="SAM" id="MobiDB-lite"/>
    </source>
</evidence>
<reference evidence="6 7" key="1">
    <citation type="submission" date="2020-01" db="EMBL/GenBank/DDBJ databases">
        <authorList>
            <person name="Gupta K D."/>
        </authorList>
    </citation>
    <scope>NUCLEOTIDE SEQUENCE [LARGE SCALE GENOMIC DNA]</scope>
</reference>
<dbReference type="Pfam" id="PF00505">
    <property type="entry name" value="HMG_box"/>
    <property type="match status" value="1"/>
</dbReference>
<evidence type="ECO:0000256" key="2">
    <source>
        <dbReference type="ARBA" id="ARBA00023242"/>
    </source>
</evidence>
<dbReference type="PROSITE" id="PS50118">
    <property type="entry name" value="HMG_BOX_2"/>
    <property type="match status" value="1"/>
</dbReference>
<evidence type="ECO:0000259" key="5">
    <source>
        <dbReference type="PROSITE" id="PS50118"/>
    </source>
</evidence>
<sequence>MPAQRRSSRHSDASEPDFALPKAEETDIAFAPTVTPTSFESAPSECSLPDTGIFTFEQDELLPRRSTNSRKKAPNHIPRPPNAFILFRSSFIKSQHVSTGVETNHSTLSKIIGLTWQNLPNEERQKWHALAKVAQDEHKRRFPQYAFRPIHNKSKGAAGERKKLREVSPKDNKRCAKIAELLVRGTTGQELEDAIHEFDKHHVPEIVTRFETPITEKTFETASSPSRSTGKSAESPSRRRSSSVESNIDAHPWTVRFSPPPGPPPQLSPVEEATPTPTPTPSFETPSFYANPPANPPPSFEFDTFAFSIDQPTSPLHDEGLAPAAILSAPSFNNINSQPQDPSRLCRNSQFPGMDGGWPRSCSPLSNSTASMPTTPMHMTVPFPDQGFCPGLFAPKPPSDYPSLDGSYTDFTPYPTQYAPVSEQALYIQDNDGKELGNGIVSSYVQSGPPEFGENQVQMSQEPLDFSMFMASLPPFSL</sequence>
<dbReference type="GO" id="GO:0000981">
    <property type="term" value="F:DNA-binding transcription factor activity, RNA polymerase II-specific"/>
    <property type="evidence" value="ECO:0007669"/>
    <property type="project" value="TreeGrafter"/>
</dbReference>
<feature type="compositionally biased region" description="Pro residues" evidence="4">
    <location>
        <begin position="258"/>
        <end position="267"/>
    </location>
</feature>
<dbReference type="Gene3D" id="1.10.30.10">
    <property type="entry name" value="High mobility group box domain"/>
    <property type="match status" value="1"/>
</dbReference>
<dbReference type="PANTHER" id="PTHR45789">
    <property type="entry name" value="FI18025P1"/>
    <property type="match status" value="1"/>
</dbReference>
<accession>A0A8S0VZ68</accession>
<feature type="region of interest" description="Disordered" evidence="4">
    <location>
        <begin position="332"/>
        <end position="377"/>
    </location>
</feature>
<dbReference type="PANTHER" id="PTHR45789:SF2">
    <property type="entry name" value="FI18025P1"/>
    <property type="match status" value="1"/>
</dbReference>
<evidence type="ECO:0000256" key="1">
    <source>
        <dbReference type="ARBA" id="ARBA00023125"/>
    </source>
</evidence>
<dbReference type="Proteomes" id="UP000467700">
    <property type="component" value="Unassembled WGS sequence"/>
</dbReference>
<dbReference type="CDD" id="cd01389">
    <property type="entry name" value="HMG-box_ROX1-like"/>
    <property type="match status" value="1"/>
</dbReference>
<comment type="caution">
    <text evidence="6">The sequence shown here is derived from an EMBL/GenBank/DDBJ whole genome shotgun (WGS) entry which is preliminary data.</text>
</comment>
<keyword evidence="2 3" id="KW-0539">Nucleus</keyword>
<dbReference type="EMBL" id="CACVBS010000039">
    <property type="protein sequence ID" value="CAA7263291.1"/>
    <property type="molecule type" value="Genomic_DNA"/>
</dbReference>
<feature type="compositionally biased region" description="Polar residues" evidence="4">
    <location>
        <begin position="220"/>
        <end position="231"/>
    </location>
</feature>
<dbReference type="GO" id="GO:0000978">
    <property type="term" value="F:RNA polymerase II cis-regulatory region sequence-specific DNA binding"/>
    <property type="evidence" value="ECO:0007669"/>
    <property type="project" value="TreeGrafter"/>
</dbReference>
<name>A0A8S0VZ68_CYCAE</name>
<feature type="compositionally biased region" description="Low complexity" evidence="4">
    <location>
        <begin position="268"/>
        <end position="287"/>
    </location>
</feature>
<dbReference type="InterPro" id="IPR051356">
    <property type="entry name" value="SOX/SOX-like_TF"/>
</dbReference>
<dbReference type="AlphaFoldDB" id="A0A8S0VZ68"/>
<evidence type="ECO:0000313" key="6">
    <source>
        <dbReference type="EMBL" id="CAA7263291.1"/>
    </source>
</evidence>
<dbReference type="GO" id="GO:0005634">
    <property type="term" value="C:nucleus"/>
    <property type="evidence" value="ECO:0007669"/>
    <property type="project" value="UniProtKB-UniRule"/>
</dbReference>
<feature type="region of interest" description="Disordered" evidence="4">
    <location>
        <begin position="60"/>
        <end position="79"/>
    </location>
</feature>
<keyword evidence="1 3" id="KW-0238">DNA-binding</keyword>
<dbReference type="InterPro" id="IPR009071">
    <property type="entry name" value="HMG_box_dom"/>
</dbReference>
<feature type="compositionally biased region" description="Polar residues" evidence="4">
    <location>
        <begin position="363"/>
        <end position="374"/>
    </location>
</feature>
<evidence type="ECO:0000256" key="3">
    <source>
        <dbReference type="PROSITE-ProRule" id="PRU00267"/>
    </source>
</evidence>
<dbReference type="InterPro" id="IPR036910">
    <property type="entry name" value="HMG_box_dom_sf"/>
</dbReference>
<dbReference type="SMART" id="SM00398">
    <property type="entry name" value="HMG"/>
    <property type="match status" value="1"/>
</dbReference>
<organism evidence="6 7">
    <name type="scientific">Cyclocybe aegerita</name>
    <name type="common">Black poplar mushroom</name>
    <name type="synonym">Agrocybe aegerita</name>
    <dbReference type="NCBI Taxonomy" id="1973307"/>
    <lineage>
        <taxon>Eukaryota</taxon>
        <taxon>Fungi</taxon>
        <taxon>Dikarya</taxon>
        <taxon>Basidiomycota</taxon>
        <taxon>Agaricomycotina</taxon>
        <taxon>Agaricomycetes</taxon>
        <taxon>Agaricomycetidae</taxon>
        <taxon>Agaricales</taxon>
        <taxon>Agaricineae</taxon>
        <taxon>Bolbitiaceae</taxon>
        <taxon>Cyclocybe</taxon>
    </lineage>
</organism>
<feature type="DNA-binding region" description="HMG box" evidence="3">
    <location>
        <begin position="77"/>
        <end position="146"/>
    </location>
</feature>